<dbReference type="Gene3D" id="1.10.510.10">
    <property type="entry name" value="Transferase(Phosphotransferase) domain 1"/>
    <property type="match status" value="1"/>
</dbReference>
<accession>A0ABN1DLW3</accession>
<keyword evidence="6" id="KW-0067">ATP-binding</keyword>
<keyword evidence="10" id="KW-1185">Reference proteome</keyword>
<dbReference type="EMBL" id="BAAAGS010000042">
    <property type="protein sequence ID" value="GAA0546939.1"/>
    <property type="molecule type" value="Genomic_DNA"/>
</dbReference>
<keyword evidence="4" id="KW-0547">Nucleotide-binding</keyword>
<comment type="caution">
    <text evidence="9">The sequence shown here is derived from an EMBL/GenBank/DDBJ whole genome shotgun (WGS) entry which is preliminary data.</text>
</comment>
<evidence type="ECO:0000256" key="4">
    <source>
        <dbReference type="ARBA" id="ARBA00022741"/>
    </source>
</evidence>
<dbReference type="SMART" id="SM00220">
    <property type="entry name" value="S_TKc"/>
    <property type="match status" value="1"/>
</dbReference>
<evidence type="ECO:0000256" key="5">
    <source>
        <dbReference type="ARBA" id="ARBA00022777"/>
    </source>
</evidence>
<dbReference type="Proteomes" id="UP001500729">
    <property type="component" value="Unassembled WGS sequence"/>
</dbReference>
<evidence type="ECO:0000256" key="7">
    <source>
        <dbReference type="SAM" id="MobiDB-lite"/>
    </source>
</evidence>
<sequence length="460" mass="49044">MSVQEGESHTVVSQFGPYRVEGLIARGGMGEVLRAYDTRHDRIVALKVLGSGVAADPEYRERFKREALAAARLREPHVIPIHSFGEIDGRLYLDMRLIEGQDVSRLLAAHGPMPPADAAEVVHQIAQALDAAHEEGLVHRDVKPSNIIIGRGGFAYLVDFGIAHWAGNRTSLTTTGIAVGTLDYMAPERFGDGPVDHRADVYSLACVFYQCLTGAKPYAGHTAESLINAHLNRVPPRPSSHNPALAAFDRVVETGMAKDPRRRFATAGEFARAARQALAGAVPAPTRKAPSSPGRRRWWPVAAGVAAVALVAGGAALFTSLPPGGNAQGGDTATPPPPQPKPESRPPRAPGDLGLSVPISRPPCDGGYLVMVGSSVNPAIYAEQVQRYLDQFPGASYQHSPSTGCESLRTHVDGAEIYSVYYGPFDGEETACARRADLGGDAFVRRLDHTSPPEHVVSCG</sequence>
<organism evidence="9 10">
    <name type="scientific">Saccharopolyspora erythraea</name>
    <name type="common">Streptomyces erythraeus</name>
    <dbReference type="NCBI Taxonomy" id="1836"/>
    <lineage>
        <taxon>Bacteria</taxon>
        <taxon>Bacillati</taxon>
        <taxon>Actinomycetota</taxon>
        <taxon>Actinomycetes</taxon>
        <taxon>Pseudonocardiales</taxon>
        <taxon>Pseudonocardiaceae</taxon>
        <taxon>Saccharopolyspora</taxon>
    </lineage>
</organism>
<evidence type="ECO:0000259" key="8">
    <source>
        <dbReference type="PROSITE" id="PS50011"/>
    </source>
</evidence>
<evidence type="ECO:0000256" key="2">
    <source>
        <dbReference type="ARBA" id="ARBA00022527"/>
    </source>
</evidence>
<proteinExistence type="predicted"/>
<dbReference type="PROSITE" id="PS50011">
    <property type="entry name" value="PROTEIN_KINASE_DOM"/>
    <property type="match status" value="1"/>
</dbReference>
<evidence type="ECO:0000256" key="3">
    <source>
        <dbReference type="ARBA" id="ARBA00022679"/>
    </source>
</evidence>
<evidence type="ECO:0000256" key="6">
    <source>
        <dbReference type="ARBA" id="ARBA00022840"/>
    </source>
</evidence>
<dbReference type="SUPFAM" id="SSF56112">
    <property type="entry name" value="Protein kinase-like (PK-like)"/>
    <property type="match status" value="1"/>
</dbReference>
<dbReference type="PANTHER" id="PTHR43289:SF6">
    <property type="entry name" value="SERINE_THREONINE-PROTEIN KINASE NEKL-3"/>
    <property type="match status" value="1"/>
</dbReference>
<dbReference type="Gene3D" id="3.30.200.20">
    <property type="entry name" value="Phosphorylase Kinase, domain 1"/>
    <property type="match status" value="1"/>
</dbReference>
<dbReference type="CDD" id="cd14014">
    <property type="entry name" value="STKc_PknB_like"/>
    <property type="match status" value="1"/>
</dbReference>
<dbReference type="PANTHER" id="PTHR43289">
    <property type="entry name" value="MITOGEN-ACTIVATED PROTEIN KINASE KINASE KINASE 20-RELATED"/>
    <property type="match status" value="1"/>
</dbReference>
<name>A0ABN1DLW3_SACER</name>
<dbReference type="InterPro" id="IPR000719">
    <property type="entry name" value="Prot_kinase_dom"/>
</dbReference>
<dbReference type="Pfam" id="PF00069">
    <property type="entry name" value="Pkinase"/>
    <property type="match status" value="1"/>
</dbReference>
<evidence type="ECO:0000313" key="10">
    <source>
        <dbReference type="Proteomes" id="UP001500729"/>
    </source>
</evidence>
<evidence type="ECO:0000313" key="9">
    <source>
        <dbReference type="EMBL" id="GAA0546939.1"/>
    </source>
</evidence>
<protein>
    <recommendedName>
        <fullName evidence="1">non-specific serine/threonine protein kinase</fullName>
        <ecNumber evidence="1">2.7.11.1</ecNumber>
    </recommendedName>
</protein>
<dbReference type="InterPro" id="IPR011009">
    <property type="entry name" value="Kinase-like_dom_sf"/>
</dbReference>
<feature type="region of interest" description="Disordered" evidence="7">
    <location>
        <begin position="322"/>
        <end position="355"/>
    </location>
</feature>
<keyword evidence="5" id="KW-0418">Kinase</keyword>
<dbReference type="EC" id="2.7.11.1" evidence="1"/>
<dbReference type="RefSeq" id="WP_009947969.1">
    <property type="nucleotide sequence ID" value="NZ_BAAAGS010000042.1"/>
</dbReference>
<feature type="domain" description="Protein kinase" evidence="8">
    <location>
        <begin position="18"/>
        <end position="278"/>
    </location>
</feature>
<reference evidence="9 10" key="1">
    <citation type="journal article" date="2019" name="Int. J. Syst. Evol. Microbiol.">
        <title>The Global Catalogue of Microorganisms (GCM) 10K type strain sequencing project: providing services to taxonomists for standard genome sequencing and annotation.</title>
        <authorList>
            <consortium name="The Broad Institute Genomics Platform"/>
            <consortium name="The Broad Institute Genome Sequencing Center for Infectious Disease"/>
            <person name="Wu L."/>
            <person name="Ma J."/>
        </authorList>
    </citation>
    <scope>NUCLEOTIDE SEQUENCE [LARGE SCALE GENOMIC DNA]</scope>
    <source>
        <strain evidence="9 10">JCM 10303</strain>
    </source>
</reference>
<keyword evidence="2" id="KW-0723">Serine/threonine-protein kinase</keyword>
<dbReference type="PROSITE" id="PS00108">
    <property type="entry name" value="PROTEIN_KINASE_ST"/>
    <property type="match status" value="1"/>
</dbReference>
<keyword evidence="3" id="KW-0808">Transferase</keyword>
<evidence type="ECO:0000256" key="1">
    <source>
        <dbReference type="ARBA" id="ARBA00012513"/>
    </source>
</evidence>
<gene>
    <name evidence="9" type="ORF">GCM10009533_52180</name>
</gene>
<dbReference type="InterPro" id="IPR008271">
    <property type="entry name" value="Ser/Thr_kinase_AS"/>
</dbReference>